<reference evidence="1 2" key="1">
    <citation type="submission" date="2014-07" db="EMBL/GenBank/DDBJ databases">
        <title>Draft genome sequence of Thalassospira profundimaris R8-17.</title>
        <authorList>
            <person name="Lai Q."/>
            <person name="Shao Z."/>
        </authorList>
    </citation>
    <scope>NUCLEOTIDE SEQUENCE [LARGE SCALE GENOMIC DNA]</scope>
    <source>
        <strain evidence="1 2">R8-17</strain>
    </source>
</reference>
<dbReference type="EMBL" id="JPWB01000005">
    <property type="protein sequence ID" value="RCK21417.1"/>
    <property type="molecule type" value="Genomic_DNA"/>
</dbReference>
<evidence type="ECO:0000313" key="1">
    <source>
        <dbReference type="EMBL" id="RCK21417.1"/>
    </source>
</evidence>
<gene>
    <name evidence="1" type="ORF">TH6_12420</name>
</gene>
<sequence length="107" mass="11719">MLQVCSHLSIYQAGKPTPFAFPRAVASGANPAQTGIGQPFNQIMAMAPAPPTRQAEQLASQELDAMHIYLDSRHIVFRQAGSMLLASRPKRVSLRGWEAQLSNALRF</sequence>
<proteinExistence type="predicted"/>
<comment type="caution">
    <text evidence="1">The sequence shown here is derived from an EMBL/GenBank/DDBJ whole genome shotgun (WGS) entry which is preliminary data.</text>
</comment>
<evidence type="ECO:0000313" key="2">
    <source>
        <dbReference type="Proteomes" id="UP000253061"/>
    </source>
</evidence>
<protein>
    <submittedName>
        <fullName evidence="1">Uncharacterized protein</fullName>
    </submittedName>
</protein>
<accession>A0A367V899</accession>
<dbReference type="AlphaFoldDB" id="A0A367V899"/>
<name>A0A367V899_9PROT</name>
<organism evidence="1 2">
    <name type="scientific">Thalassospira profundimaris</name>
    <dbReference type="NCBI Taxonomy" id="502049"/>
    <lineage>
        <taxon>Bacteria</taxon>
        <taxon>Pseudomonadati</taxon>
        <taxon>Pseudomonadota</taxon>
        <taxon>Alphaproteobacteria</taxon>
        <taxon>Rhodospirillales</taxon>
        <taxon>Thalassospiraceae</taxon>
        <taxon>Thalassospira</taxon>
    </lineage>
</organism>
<dbReference type="Proteomes" id="UP000253061">
    <property type="component" value="Unassembled WGS sequence"/>
</dbReference>